<protein>
    <submittedName>
        <fullName evidence="2">Uncharacterized protein</fullName>
    </submittedName>
</protein>
<accession>A0A0A8ZNL2</accession>
<reference evidence="2" key="2">
    <citation type="journal article" date="2015" name="Data Brief">
        <title>Shoot transcriptome of the giant reed, Arundo donax.</title>
        <authorList>
            <person name="Barrero R.A."/>
            <person name="Guerrero F.D."/>
            <person name="Moolhuijzen P."/>
            <person name="Goolsby J.A."/>
            <person name="Tidwell J."/>
            <person name="Bellgard S.E."/>
            <person name="Bellgard M.I."/>
        </authorList>
    </citation>
    <scope>NUCLEOTIDE SEQUENCE</scope>
    <source>
        <tissue evidence="2">Shoot tissue taken approximately 20 cm above the soil surface</tissue>
    </source>
</reference>
<dbReference type="EMBL" id="GBRH01256906">
    <property type="protein sequence ID" value="JAD40989.1"/>
    <property type="molecule type" value="Transcribed_RNA"/>
</dbReference>
<feature type="transmembrane region" description="Helical" evidence="1">
    <location>
        <begin position="7"/>
        <end position="25"/>
    </location>
</feature>
<keyword evidence="1" id="KW-1133">Transmembrane helix</keyword>
<organism evidence="2">
    <name type="scientific">Arundo donax</name>
    <name type="common">Giant reed</name>
    <name type="synonym">Donax arundinaceus</name>
    <dbReference type="NCBI Taxonomy" id="35708"/>
    <lineage>
        <taxon>Eukaryota</taxon>
        <taxon>Viridiplantae</taxon>
        <taxon>Streptophyta</taxon>
        <taxon>Embryophyta</taxon>
        <taxon>Tracheophyta</taxon>
        <taxon>Spermatophyta</taxon>
        <taxon>Magnoliopsida</taxon>
        <taxon>Liliopsida</taxon>
        <taxon>Poales</taxon>
        <taxon>Poaceae</taxon>
        <taxon>PACMAD clade</taxon>
        <taxon>Arundinoideae</taxon>
        <taxon>Arundineae</taxon>
        <taxon>Arundo</taxon>
    </lineage>
</organism>
<dbReference type="AlphaFoldDB" id="A0A0A8ZNL2"/>
<keyword evidence="1" id="KW-0472">Membrane</keyword>
<reference evidence="2" key="1">
    <citation type="submission" date="2014-09" db="EMBL/GenBank/DDBJ databases">
        <authorList>
            <person name="Magalhaes I.L.F."/>
            <person name="Oliveira U."/>
            <person name="Santos F.R."/>
            <person name="Vidigal T.H.D.A."/>
            <person name="Brescovit A.D."/>
            <person name="Santos A.J."/>
        </authorList>
    </citation>
    <scope>NUCLEOTIDE SEQUENCE</scope>
    <source>
        <tissue evidence="2">Shoot tissue taken approximately 20 cm above the soil surface</tissue>
    </source>
</reference>
<sequence>MLLSFSCYYYYLVVFLFFFVLVIWLEGVLSLI</sequence>
<proteinExistence type="predicted"/>
<evidence type="ECO:0000313" key="2">
    <source>
        <dbReference type="EMBL" id="JAD40989.1"/>
    </source>
</evidence>
<keyword evidence="1" id="KW-0812">Transmembrane</keyword>
<evidence type="ECO:0000256" key="1">
    <source>
        <dbReference type="SAM" id="Phobius"/>
    </source>
</evidence>
<name>A0A0A8ZNL2_ARUDO</name>